<evidence type="ECO:0000313" key="1">
    <source>
        <dbReference type="EMBL" id="ACL34432.1"/>
    </source>
</evidence>
<protein>
    <submittedName>
        <fullName evidence="1">Uncharacterized protein</fullName>
    </submittedName>
</protein>
<accession>B8F0K4</accession>
<organism evidence="1 2">
    <name type="scientific">Borreliella garinii PBr</name>
    <dbReference type="NCBI Taxonomy" id="498743"/>
    <lineage>
        <taxon>Bacteria</taxon>
        <taxon>Pseudomonadati</taxon>
        <taxon>Spirochaetota</taxon>
        <taxon>Spirochaetia</taxon>
        <taxon>Spirochaetales</taxon>
        <taxon>Borreliaceae</taxon>
        <taxon>Borreliella</taxon>
    </lineage>
</organism>
<dbReference type="EMBL" id="CP001301">
    <property type="protein sequence ID" value="ACL34432.1"/>
    <property type="molecule type" value="Genomic_DNA"/>
</dbReference>
<keyword evidence="2" id="KW-1185">Reference proteome</keyword>
<dbReference type="Proteomes" id="UP000006103">
    <property type="component" value="Plasmid PBr_lp25"/>
</dbReference>
<name>B8F0K4_BORGR</name>
<keyword evidence="1" id="KW-0614">Plasmid</keyword>
<proteinExistence type="predicted"/>
<reference evidence="1" key="1">
    <citation type="submission" date="2008-12" db="EMBL/GenBank/DDBJ databases">
        <authorList>
            <person name="Fraser-Liggett C.M."/>
            <person name="Mongodin E.F."/>
            <person name="Casjens B."/>
            <person name="Dunn J."/>
            <person name="Luft B."/>
            <person name="Qiu W."/>
            <person name="Schutzer S."/>
            <person name="Sebastian Y."/>
        </authorList>
    </citation>
    <scope>NUCLEOTIDE SEQUENCE [LARGE SCALE GENOMIC DNA]</scope>
    <source>
        <strain evidence="1">PBr</strain>
        <plasmid evidence="1">PBr_lp25</plasmid>
    </source>
</reference>
<gene>
    <name evidence="1" type="ORF">BGAPBR_E0024</name>
</gene>
<geneLocation type="plasmid" evidence="1 2">
    <name>PBr_lp25</name>
</geneLocation>
<evidence type="ECO:0000313" key="2">
    <source>
        <dbReference type="Proteomes" id="UP000006103"/>
    </source>
</evidence>
<dbReference type="AlphaFoldDB" id="B8F0K4"/>
<sequence length="45" mass="5654">MKYKIKKYLNKQRKLEYRTIFNNQYNNEIINLIESQNNHKDTHIN</sequence>